<dbReference type="Proteomes" id="UP000538666">
    <property type="component" value="Unassembled WGS sequence"/>
</dbReference>
<sequence length="200" mass="22520">MSLFGQPKFYPNLNPSAAVPADREQIFRLRSFADNYRMSRGKEHGHYVPNSRFVFVTMTSGETLMHQRYRHPVLAEGKPVLYAGEAFFNNGRLQWWSNGSGNYRPDPDHAAQAGLPVDHFYPYDEILKGAHTQPKINPPRIDSKITHVSAAVSTAADRPLNQMQAKLVQAKFAVTGNQIPNRAGMPIFRPVFGPLFRGRV</sequence>
<keyword evidence="2" id="KW-1185">Reference proteome</keyword>
<gene>
    <name evidence="1" type="ORF">HNQ77_001578</name>
</gene>
<dbReference type="EMBL" id="JACHEK010000003">
    <property type="protein sequence ID" value="MBB6143629.1"/>
    <property type="molecule type" value="Genomic_DNA"/>
</dbReference>
<comment type="caution">
    <text evidence="1">The sequence shown here is derived from an EMBL/GenBank/DDBJ whole genome shotgun (WGS) entry which is preliminary data.</text>
</comment>
<evidence type="ECO:0000313" key="1">
    <source>
        <dbReference type="EMBL" id="MBB6143629.1"/>
    </source>
</evidence>
<organism evidence="1 2">
    <name type="scientific">Silvibacterium bohemicum</name>
    <dbReference type="NCBI Taxonomy" id="1577686"/>
    <lineage>
        <taxon>Bacteria</taxon>
        <taxon>Pseudomonadati</taxon>
        <taxon>Acidobacteriota</taxon>
        <taxon>Terriglobia</taxon>
        <taxon>Terriglobales</taxon>
        <taxon>Acidobacteriaceae</taxon>
        <taxon>Silvibacterium</taxon>
    </lineage>
</organism>
<dbReference type="OrthoDB" id="8778639at2"/>
<reference evidence="1 2" key="1">
    <citation type="submission" date="2020-08" db="EMBL/GenBank/DDBJ databases">
        <title>Genomic Encyclopedia of Type Strains, Phase IV (KMG-IV): sequencing the most valuable type-strain genomes for metagenomic binning, comparative biology and taxonomic classification.</title>
        <authorList>
            <person name="Goeker M."/>
        </authorList>
    </citation>
    <scope>NUCLEOTIDE SEQUENCE [LARGE SCALE GENOMIC DNA]</scope>
    <source>
        <strain evidence="1 2">DSM 103733</strain>
    </source>
</reference>
<evidence type="ECO:0000313" key="2">
    <source>
        <dbReference type="Proteomes" id="UP000538666"/>
    </source>
</evidence>
<dbReference type="AlphaFoldDB" id="A0A841JV60"/>
<name>A0A841JV60_9BACT</name>
<dbReference type="RefSeq" id="WP_050058762.1">
    <property type="nucleotide sequence ID" value="NZ_JACHEK010000003.1"/>
</dbReference>
<accession>A0A841JV60</accession>
<protein>
    <submittedName>
        <fullName evidence="1">Uncharacterized protein</fullName>
    </submittedName>
</protein>
<proteinExistence type="predicted"/>